<dbReference type="EMBL" id="MT144044">
    <property type="protein sequence ID" value="QJA47470.1"/>
    <property type="molecule type" value="Genomic_DNA"/>
</dbReference>
<dbReference type="EMBL" id="MT144676">
    <property type="protein sequence ID" value="QJH97179.1"/>
    <property type="molecule type" value="Genomic_DNA"/>
</dbReference>
<dbReference type="AlphaFoldDB" id="A0A6H1ZJU8"/>
<accession>A0A6H1ZJU8</accession>
<proteinExistence type="predicted"/>
<sequence length="90" mass="10179">MKVTAWIDTSVKVDIPIEQIVCELEELADDDREHITAKILNTCIGLLTKIPDKHIAILTPRQRQLVADCMGLQAARYRPECNSGKHNKIK</sequence>
<protein>
    <submittedName>
        <fullName evidence="1">Uncharacterized protein</fullName>
    </submittedName>
</protein>
<organism evidence="1">
    <name type="scientific">viral metagenome</name>
    <dbReference type="NCBI Taxonomy" id="1070528"/>
    <lineage>
        <taxon>unclassified sequences</taxon>
        <taxon>metagenomes</taxon>
        <taxon>organismal metagenomes</taxon>
    </lineage>
</organism>
<name>A0A6H1ZJU8_9ZZZZ</name>
<reference evidence="1" key="1">
    <citation type="submission" date="2020-03" db="EMBL/GenBank/DDBJ databases">
        <title>The deep terrestrial virosphere.</title>
        <authorList>
            <person name="Holmfeldt K."/>
            <person name="Nilsson E."/>
            <person name="Simone D."/>
            <person name="Lopez-Fernandez M."/>
            <person name="Wu X."/>
            <person name="de Brujin I."/>
            <person name="Lundin D."/>
            <person name="Andersson A."/>
            <person name="Bertilsson S."/>
            <person name="Dopson M."/>
        </authorList>
    </citation>
    <scope>NUCLEOTIDE SEQUENCE</scope>
    <source>
        <strain evidence="1">TM448A00683</strain>
        <strain evidence="2">TM448B00947</strain>
    </source>
</reference>
<gene>
    <name evidence="1" type="ORF">TM448A00683_0005</name>
    <name evidence="2" type="ORF">TM448B00947_0013</name>
</gene>
<evidence type="ECO:0000313" key="1">
    <source>
        <dbReference type="EMBL" id="QJA47470.1"/>
    </source>
</evidence>
<evidence type="ECO:0000313" key="2">
    <source>
        <dbReference type="EMBL" id="QJH97179.1"/>
    </source>
</evidence>